<sequence length="54" mass="6150">MEQVVKYIEHSTHDTMCPHGKKTIASSFFQHILQMLPSRSLQCILLSSDVKSAF</sequence>
<dbReference type="EMBL" id="AY349019">
    <property type="protein sequence ID" value="AAQ99054.1"/>
    <property type="molecule type" value="Genomic_DNA"/>
</dbReference>
<dbReference type="RefSeq" id="YP_025207.1">
    <property type="nucleotide sequence ID" value="NC_005906.1"/>
</dbReference>
<dbReference type="GeneID" id="2943385"/>
<proteinExistence type="predicted"/>
<evidence type="ECO:0000313" key="1">
    <source>
        <dbReference type="EMBL" id="AAQ99054.1"/>
    </source>
</evidence>
<organismHost>
    <name type="scientific">Neodiprion lecontei</name>
    <name type="common">Redheaded pine sawfly</name>
    <dbReference type="NCBI Taxonomy" id="441921"/>
</organismHost>
<organism evidence="1 2">
    <name type="scientific">Neodiprion lecontei nucleopolyhedrovirus (strain Canada)</name>
    <name type="common">NeleNPV</name>
    <dbReference type="NCBI Taxonomy" id="654906"/>
    <lineage>
        <taxon>Viruses</taxon>
        <taxon>Viruses incertae sedis</taxon>
        <taxon>Naldaviricetes</taxon>
        <taxon>Lefavirales</taxon>
        <taxon>Baculoviridae</taxon>
        <taxon>Gammabaculovirus</taxon>
        <taxon>Gammabaculovirus nelecontei</taxon>
    </lineage>
</organism>
<name>Q6JPG1_NPVNC</name>
<accession>Q6JPG1</accession>
<protein>
    <submittedName>
        <fullName evidence="1">Uncharacterized protein</fullName>
    </submittedName>
</protein>
<evidence type="ECO:0000313" key="2">
    <source>
        <dbReference type="Proteomes" id="UP000008776"/>
    </source>
</evidence>
<dbReference type="Proteomes" id="UP000008776">
    <property type="component" value="Segment"/>
</dbReference>
<keyword evidence="2" id="KW-1185">Reference proteome</keyword>
<dbReference type="KEGG" id="vg:2943385"/>
<reference evidence="1 2" key="1">
    <citation type="journal article" date="2004" name="J. Virol.">
        <title>Sequence and organization of the Neodiprion lecontei nucleopolyhedrovirus genome.</title>
        <authorList>
            <person name="Lauzon H.A.M."/>
            <person name="Lucarotti C.J."/>
            <person name="Krell P.J."/>
            <person name="Feng Q."/>
            <person name="Retnakaran A."/>
            <person name="Arif B.M."/>
        </authorList>
    </citation>
    <scope>NUCLEOTIDE SEQUENCE [LARGE SCALE GENOMIC DNA]</scope>
    <source>
        <strain evidence="2">Canada</strain>
    </source>
</reference>